<gene>
    <name evidence="1" type="ORF">LCGC14_2173980</name>
</gene>
<accession>A0A0F9G1Y1</accession>
<protein>
    <submittedName>
        <fullName evidence="1">Uncharacterized protein</fullName>
    </submittedName>
</protein>
<organism evidence="1">
    <name type="scientific">marine sediment metagenome</name>
    <dbReference type="NCBI Taxonomy" id="412755"/>
    <lineage>
        <taxon>unclassified sequences</taxon>
        <taxon>metagenomes</taxon>
        <taxon>ecological metagenomes</taxon>
    </lineage>
</organism>
<proteinExistence type="predicted"/>
<dbReference type="AlphaFoldDB" id="A0A0F9G1Y1"/>
<name>A0A0F9G1Y1_9ZZZZ</name>
<sequence length="96" mass="11411">TDKLFAHLSRQLIKQGGILIIFVQLRKESNEFFAKDMISFFPSFVAKYIYNSDNDTLKGSFDVVYMRESATRNKRRTIPCTYDWDSRQLKRDDNLF</sequence>
<evidence type="ECO:0000313" key="1">
    <source>
        <dbReference type="EMBL" id="KKL63555.1"/>
    </source>
</evidence>
<feature type="non-terminal residue" evidence="1">
    <location>
        <position position="1"/>
    </location>
</feature>
<reference evidence="1" key="1">
    <citation type="journal article" date="2015" name="Nature">
        <title>Complex archaea that bridge the gap between prokaryotes and eukaryotes.</title>
        <authorList>
            <person name="Spang A."/>
            <person name="Saw J.H."/>
            <person name="Jorgensen S.L."/>
            <person name="Zaremba-Niedzwiedzka K."/>
            <person name="Martijn J."/>
            <person name="Lind A.E."/>
            <person name="van Eijk R."/>
            <person name="Schleper C."/>
            <person name="Guy L."/>
            <person name="Ettema T.J."/>
        </authorList>
    </citation>
    <scope>NUCLEOTIDE SEQUENCE</scope>
</reference>
<comment type="caution">
    <text evidence="1">The sequence shown here is derived from an EMBL/GenBank/DDBJ whole genome shotgun (WGS) entry which is preliminary data.</text>
</comment>
<dbReference type="EMBL" id="LAZR01028127">
    <property type="protein sequence ID" value="KKL63555.1"/>
    <property type="molecule type" value="Genomic_DNA"/>
</dbReference>